<dbReference type="AlphaFoldDB" id="X1QD48"/>
<proteinExistence type="predicted"/>
<dbReference type="EMBL" id="BARW01003379">
    <property type="protein sequence ID" value="GAI66417.1"/>
    <property type="molecule type" value="Genomic_DNA"/>
</dbReference>
<evidence type="ECO:0000313" key="1">
    <source>
        <dbReference type="EMBL" id="GAI66417.1"/>
    </source>
</evidence>
<comment type="caution">
    <text evidence="1">The sequence shown here is derived from an EMBL/GenBank/DDBJ whole genome shotgun (WGS) entry which is preliminary data.</text>
</comment>
<name>X1QD48_9ZZZZ</name>
<protein>
    <recommendedName>
        <fullName evidence="2">DUF2399 domain-containing protein</fullName>
    </recommendedName>
</protein>
<gene>
    <name evidence="1" type="ORF">S12H4_08666</name>
</gene>
<evidence type="ECO:0008006" key="2">
    <source>
        <dbReference type="Google" id="ProtNLM"/>
    </source>
</evidence>
<reference evidence="1" key="1">
    <citation type="journal article" date="2014" name="Front. Microbiol.">
        <title>High frequency of phylogenetically diverse reductive dehalogenase-homologous genes in deep subseafloor sedimentary metagenomes.</title>
        <authorList>
            <person name="Kawai M."/>
            <person name="Futagami T."/>
            <person name="Toyoda A."/>
            <person name="Takaki Y."/>
            <person name="Nishi S."/>
            <person name="Hori S."/>
            <person name="Arai W."/>
            <person name="Tsubouchi T."/>
            <person name="Morono Y."/>
            <person name="Uchiyama I."/>
            <person name="Ito T."/>
            <person name="Fujiyama A."/>
            <person name="Inagaki F."/>
            <person name="Takami H."/>
        </authorList>
    </citation>
    <scope>NUCLEOTIDE SEQUENCE</scope>
    <source>
        <strain evidence="1">Expedition CK06-06</strain>
    </source>
</reference>
<organism evidence="1">
    <name type="scientific">marine sediment metagenome</name>
    <dbReference type="NCBI Taxonomy" id="412755"/>
    <lineage>
        <taxon>unclassified sequences</taxon>
        <taxon>metagenomes</taxon>
        <taxon>ecological metagenomes</taxon>
    </lineage>
</organism>
<sequence>MKKIQSGLDFRMGARGWCYALEPYGLPKDQFDRAQKEIQKCRLLGFLQPGFILEEEGHEVEKQKDDSQLVEDFINGQYEDYQSAEEYFKLSWRFYDGVSFWDMQDCYIQILVEKVELKSLFRNICKKYRIPIANLRGWGSMEQKAVMAEKFREMEQKGKKPVLLTCGDFDPAGLCISAVLKKQFKEYELFTGWNPDNLEVKRIGLDYDFIQENKLTWIDNLISASKKDMSNPKHEFYKNNVYGVREYITKYGIRKCEANAIVIVPELG</sequence>
<accession>X1QD48</accession>
<feature type="non-terminal residue" evidence="1">
    <location>
        <position position="268"/>
    </location>
</feature>